<feature type="non-terminal residue" evidence="2">
    <location>
        <position position="1"/>
    </location>
</feature>
<feature type="compositionally biased region" description="Polar residues" evidence="1">
    <location>
        <begin position="45"/>
        <end position="61"/>
    </location>
</feature>
<evidence type="ECO:0000256" key="1">
    <source>
        <dbReference type="SAM" id="MobiDB-lite"/>
    </source>
</evidence>
<organism evidence="2 3">
    <name type="scientific">Rotaria socialis</name>
    <dbReference type="NCBI Taxonomy" id="392032"/>
    <lineage>
        <taxon>Eukaryota</taxon>
        <taxon>Metazoa</taxon>
        <taxon>Spiralia</taxon>
        <taxon>Gnathifera</taxon>
        <taxon>Rotifera</taxon>
        <taxon>Eurotatoria</taxon>
        <taxon>Bdelloidea</taxon>
        <taxon>Philodinida</taxon>
        <taxon>Philodinidae</taxon>
        <taxon>Rotaria</taxon>
    </lineage>
</organism>
<dbReference type="AlphaFoldDB" id="A0A820WH60"/>
<protein>
    <submittedName>
        <fullName evidence="2">Uncharacterized protein</fullName>
    </submittedName>
</protein>
<evidence type="ECO:0000313" key="2">
    <source>
        <dbReference type="EMBL" id="CAF4514538.1"/>
    </source>
</evidence>
<feature type="region of interest" description="Disordered" evidence="1">
    <location>
        <begin position="504"/>
        <end position="526"/>
    </location>
</feature>
<feature type="compositionally biased region" description="Low complexity" evidence="1">
    <location>
        <begin position="339"/>
        <end position="350"/>
    </location>
</feature>
<keyword evidence="3" id="KW-1185">Reference proteome</keyword>
<feature type="region of interest" description="Disordered" evidence="1">
    <location>
        <begin position="233"/>
        <end position="261"/>
    </location>
</feature>
<feature type="region of interest" description="Disordered" evidence="1">
    <location>
        <begin position="187"/>
        <end position="213"/>
    </location>
</feature>
<feature type="compositionally biased region" description="Polar residues" evidence="1">
    <location>
        <begin position="922"/>
        <end position="959"/>
    </location>
</feature>
<feature type="compositionally biased region" description="Low complexity" evidence="1">
    <location>
        <begin position="199"/>
        <end position="213"/>
    </location>
</feature>
<accession>A0A820WH60</accession>
<evidence type="ECO:0000313" key="3">
    <source>
        <dbReference type="Proteomes" id="UP000663873"/>
    </source>
</evidence>
<feature type="compositionally biased region" description="Polar residues" evidence="1">
    <location>
        <begin position="661"/>
        <end position="671"/>
    </location>
</feature>
<feature type="region of interest" description="Disordered" evidence="1">
    <location>
        <begin position="652"/>
        <end position="694"/>
    </location>
</feature>
<comment type="caution">
    <text evidence="2">The sequence shown here is derived from an EMBL/GenBank/DDBJ whole genome shotgun (WGS) entry which is preliminary data.</text>
</comment>
<proteinExistence type="predicted"/>
<name>A0A820WH60_9BILA</name>
<feature type="compositionally biased region" description="Polar residues" evidence="1">
    <location>
        <begin position="967"/>
        <end position="982"/>
    </location>
</feature>
<feature type="compositionally biased region" description="Basic and acidic residues" evidence="1">
    <location>
        <begin position="315"/>
        <end position="336"/>
    </location>
</feature>
<dbReference type="Proteomes" id="UP000663873">
    <property type="component" value="Unassembled WGS sequence"/>
</dbReference>
<feature type="compositionally biased region" description="Polar residues" evidence="1">
    <location>
        <begin position="504"/>
        <end position="516"/>
    </location>
</feature>
<feature type="region of interest" description="Disordered" evidence="1">
    <location>
        <begin position="283"/>
        <end position="358"/>
    </location>
</feature>
<feature type="compositionally biased region" description="Low complexity" evidence="1">
    <location>
        <begin position="911"/>
        <end position="921"/>
    </location>
</feature>
<feature type="region of interest" description="Disordered" evidence="1">
    <location>
        <begin position="905"/>
        <end position="982"/>
    </location>
</feature>
<sequence>MVLLQQENEEKEEKEEEEKEERERPSSPLPTLEQFNKQRIEDESPIQSLSNNLNKMATANIGQHEEQYKKVEIEEIPDDEEAILKENIDSIEPTDFILTDDEPKQRRQPSPQSTITTILSTDEPIQLDNVLSCYKKAISKIVDTPDDSLDLSNKLSSSTAAAAATAQLSADDPIALRAIKRFEERMNAAVPKPKKEDTSLAAKGKSSWSGSLSSTRKSLENLFKNAEQQLHPDSIQVDTESTQVPSSVPSDSYIRPRKVFDDSNFNYGTTLDLLDTTRSTIHKTTNDDKTTNQDDQKVEEEEEQQQQSSSAIVANDDKRVADNNDIVNFKDQRESGDEQQQQSQQQQQQQKLENEYTIKPEEVVDPIVRRALERFDERSRKLTQTKSMNYDDIQDPITRRALMRLESNLKRTIPPTTNDPNENCYTENYTLGSLQPAPTDRLSRYASSSQSPISNNRTKYISVHQRYCTPSSNEMSDLSATNNLISSNEFDIPTMRVPAQPVYVTSNNQQQPTGFRQRSRSEDMLSSRDLQICQTTNLDDIDTSSQLQRNHSSKEIALNENKLRLPNTLIKALEPNFTRTNESSVSYATPTQTYAAYSCEYTRPRRNPLVTVPSEPAKALKNEPNQIASLQQEQCEIQRPVAYRPSIETQSSSAFAPVHSSIPSTTNSYYGQQPLPTPSYNSTYTPSNLNQTTYSDDPIVRRALERFNSQIQNSLKSTAQYQPTNSYLTRSGTFQDNYFNSNQPALMTTSTSSNGSAGGGYQSIIGRRRLTRYDEPNQLLDNPSVGDAYSSPIFANPQNTYLTNNHYMNMGDQPPVVPPRLRRPAYQNEDINDNYRRHSIDEYLAENVNNNNNNNNNSSQTLPRDPFIHYAYPATITNATSFRPINTDYNQQCDPSNQLLQEQNDLRHRTQSTSSTNSSESFKQQQQQRVARPNNIRTQINNQSRLPPSSASTRTNIQQNDRRTNERIPSNKFSPVNPQSPQ</sequence>
<feature type="region of interest" description="Disordered" evidence="1">
    <location>
        <begin position="431"/>
        <end position="453"/>
    </location>
</feature>
<gene>
    <name evidence="2" type="ORF">UJA718_LOCUS27211</name>
</gene>
<feature type="region of interest" description="Disordered" evidence="1">
    <location>
        <begin position="86"/>
        <end position="115"/>
    </location>
</feature>
<feature type="compositionally biased region" description="Acidic residues" evidence="1">
    <location>
        <begin position="7"/>
        <end position="20"/>
    </location>
</feature>
<feature type="compositionally biased region" description="Polar residues" evidence="1">
    <location>
        <begin position="678"/>
        <end position="694"/>
    </location>
</feature>
<feature type="compositionally biased region" description="Basic and acidic residues" evidence="1">
    <location>
        <begin position="284"/>
        <end position="296"/>
    </location>
</feature>
<dbReference type="EMBL" id="CAJOBP010007446">
    <property type="protein sequence ID" value="CAF4514538.1"/>
    <property type="molecule type" value="Genomic_DNA"/>
</dbReference>
<feature type="region of interest" description="Disordered" evidence="1">
    <location>
        <begin position="1"/>
        <end position="70"/>
    </location>
</feature>
<reference evidence="2" key="1">
    <citation type="submission" date="2021-02" db="EMBL/GenBank/DDBJ databases">
        <authorList>
            <person name="Nowell W R."/>
        </authorList>
    </citation>
    <scope>NUCLEOTIDE SEQUENCE</scope>
</reference>
<feature type="compositionally biased region" description="Polar residues" evidence="1">
    <location>
        <begin position="236"/>
        <end position="250"/>
    </location>
</feature>